<dbReference type="EMBL" id="JAMWBK010000009">
    <property type="protein sequence ID" value="KAJ8902464.1"/>
    <property type="molecule type" value="Genomic_DNA"/>
</dbReference>
<keyword evidence="3" id="KW-0813">Transport</keyword>
<sequence length="763" mass="84422">MVSFSLARQIRRPKPKAAPNHGRNYARSAYPAGDDSEEANQRGQNNAAIWACLSVLLPVLSVGINAQVLLVLAVCLPFGLWLYRSNRIAVDYLDHDGDFTLSQRLAYRVDYSFSVVPYVKAVTLMILTGALIMSSGMAIYLTSDDSLAESLWEATAGVGLDWTFVGDDDSSSYRVRTIGVLTNIGGLVVTALLLGIVSDAVSMYLDNLRKGSCRVVENNFTLVIGWSSKTIPMIEQIAKANISEKGGVVVILAERPKEEIEVDISANESKIGALGTRVVCRAGSALTLSDLRKVSVSNARSIVVLADPFVSEDQSDVRSIRILLSIISALKSNEDKKPRPSSLKVTVEVCNSENAPLIRSIDPSLIEPVIANGVIGRLLVHTARQPEVESVWETLLGFDDCEFYFQNWPDVENLTFGEVLYRFREAVPLGIRREGKGSVILNPTDDTLIERGDEILVLAEDDDSYVPEKLSLFEPDHYSEDDLNSSLTDIFQKKSKSMSMRPARFKKLLIGWRRDIANLVQVLDKLLLPGSEFHILSDLPVEFRERYLLRATGGVADPSSHLKVVHHVGDAKTRKDLEKLDLASYSSIVVSTFAGDAQQINVEDRDSQSIVTLLLVQEILKTSPSTQDVVVVGEIQDPRSRRMILDSSMAQAIIATNDLIAKSLAMVSEDSHVNRVLEDLFNVSGNEIQVVDCSLYIKNGEVLSFFEVMNRVRSARSIAIGYRRGNGELKLNPEDKLVPLTWTKLDRLVTLSYMEQDFDLPEI</sequence>
<feature type="transmembrane region" description="Helical" evidence="9">
    <location>
        <begin position="180"/>
        <end position="205"/>
    </location>
</feature>
<keyword evidence="5 9" id="KW-1133">Transmembrane helix</keyword>
<dbReference type="Gene3D" id="3.40.50.720">
    <property type="entry name" value="NAD(P)-binding Rossmann-like Domain"/>
    <property type="match status" value="1"/>
</dbReference>
<keyword evidence="7 9" id="KW-0472">Membrane</keyword>
<keyword evidence="13" id="KW-1185">Reference proteome</keyword>
<accession>A0AAV8UIY0</accession>
<dbReference type="PANTHER" id="PTHR31563:SF10">
    <property type="entry name" value="ION CHANNEL POLLUX-RELATED"/>
    <property type="match status" value="1"/>
</dbReference>
<evidence type="ECO:0000256" key="8">
    <source>
        <dbReference type="SAM" id="MobiDB-lite"/>
    </source>
</evidence>
<evidence type="ECO:0008006" key="14">
    <source>
        <dbReference type="Google" id="ProtNLM"/>
    </source>
</evidence>
<dbReference type="InterPro" id="IPR044849">
    <property type="entry name" value="CASTOR/POLLUX/SYM8-like"/>
</dbReference>
<protein>
    <recommendedName>
        <fullName evidence="14">Ion channel DMI1</fullName>
    </recommendedName>
</protein>
<feature type="transmembrane region" description="Helical" evidence="9">
    <location>
        <begin position="50"/>
        <end position="83"/>
    </location>
</feature>
<dbReference type="InterPro" id="IPR003148">
    <property type="entry name" value="RCK_N"/>
</dbReference>
<dbReference type="InterPro" id="IPR010420">
    <property type="entry name" value="CASTOR/POLLUX/SYM8_dom"/>
</dbReference>
<evidence type="ECO:0000313" key="12">
    <source>
        <dbReference type="EMBL" id="KAJ8902464.1"/>
    </source>
</evidence>
<name>A0AAV8UIY0_9RHOD</name>
<comment type="similarity">
    <text evidence="2">Belongs to the castor/pollux (TC 1.A.1.23) family.</text>
</comment>
<evidence type="ECO:0000256" key="7">
    <source>
        <dbReference type="ARBA" id="ARBA00023136"/>
    </source>
</evidence>
<keyword evidence="6" id="KW-0406">Ion transport</keyword>
<feature type="domain" description="CASTOR/POLLUX/SYM8 ion channel conserved" evidence="10">
    <location>
        <begin position="374"/>
        <end position="469"/>
    </location>
</feature>
<gene>
    <name evidence="12" type="ORF">NDN08_006869</name>
</gene>
<evidence type="ECO:0000256" key="5">
    <source>
        <dbReference type="ARBA" id="ARBA00022989"/>
    </source>
</evidence>
<comment type="subcellular location">
    <subcellularLocation>
        <location evidence="1">Endomembrane system</location>
        <topology evidence="1">Multi-pass membrane protein</topology>
    </subcellularLocation>
</comment>
<feature type="domain" description="RCK N-terminal" evidence="11">
    <location>
        <begin position="241"/>
        <end position="329"/>
    </location>
</feature>
<dbReference type="Pfam" id="PF22614">
    <property type="entry name" value="Slo-like_RCK"/>
    <property type="match status" value="1"/>
</dbReference>
<organism evidence="12 13">
    <name type="scientific">Rhodosorus marinus</name>
    <dbReference type="NCBI Taxonomy" id="101924"/>
    <lineage>
        <taxon>Eukaryota</taxon>
        <taxon>Rhodophyta</taxon>
        <taxon>Stylonematophyceae</taxon>
        <taxon>Stylonematales</taxon>
        <taxon>Stylonemataceae</taxon>
        <taxon>Rhodosorus</taxon>
    </lineage>
</organism>
<evidence type="ECO:0000259" key="10">
    <source>
        <dbReference type="Pfam" id="PF06241"/>
    </source>
</evidence>
<dbReference type="GO" id="GO:0006813">
    <property type="term" value="P:potassium ion transport"/>
    <property type="evidence" value="ECO:0007669"/>
    <property type="project" value="InterPro"/>
</dbReference>
<feature type="transmembrane region" description="Helical" evidence="9">
    <location>
        <begin position="118"/>
        <end position="141"/>
    </location>
</feature>
<dbReference type="AlphaFoldDB" id="A0AAV8UIY0"/>
<evidence type="ECO:0000256" key="1">
    <source>
        <dbReference type="ARBA" id="ARBA00004127"/>
    </source>
</evidence>
<evidence type="ECO:0000313" key="13">
    <source>
        <dbReference type="Proteomes" id="UP001157974"/>
    </source>
</evidence>
<evidence type="ECO:0000256" key="4">
    <source>
        <dbReference type="ARBA" id="ARBA00022692"/>
    </source>
</evidence>
<reference evidence="12 13" key="1">
    <citation type="journal article" date="2023" name="Nat. Commun.">
        <title>Origin of minicircular mitochondrial genomes in red algae.</title>
        <authorList>
            <person name="Lee Y."/>
            <person name="Cho C.H."/>
            <person name="Lee Y.M."/>
            <person name="Park S.I."/>
            <person name="Yang J.H."/>
            <person name="West J.A."/>
            <person name="Bhattacharya D."/>
            <person name="Yoon H.S."/>
        </authorList>
    </citation>
    <scope>NUCLEOTIDE SEQUENCE [LARGE SCALE GENOMIC DNA]</scope>
    <source>
        <strain evidence="12 13">CCMP1338</strain>
        <tissue evidence="12">Whole cell</tissue>
    </source>
</reference>
<comment type="caution">
    <text evidence="12">The sequence shown here is derived from an EMBL/GenBank/DDBJ whole genome shotgun (WGS) entry which is preliminary data.</text>
</comment>
<evidence type="ECO:0000259" key="11">
    <source>
        <dbReference type="Pfam" id="PF22614"/>
    </source>
</evidence>
<dbReference type="Proteomes" id="UP001157974">
    <property type="component" value="Unassembled WGS sequence"/>
</dbReference>
<proteinExistence type="inferred from homology"/>
<feature type="region of interest" description="Disordered" evidence="8">
    <location>
        <begin position="1"/>
        <end position="39"/>
    </location>
</feature>
<evidence type="ECO:0000256" key="9">
    <source>
        <dbReference type="SAM" id="Phobius"/>
    </source>
</evidence>
<evidence type="ECO:0000256" key="2">
    <source>
        <dbReference type="ARBA" id="ARBA00008577"/>
    </source>
</evidence>
<evidence type="ECO:0000256" key="6">
    <source>
        <dbReference type="ARBA" id="ARBA00023065"/>
    </source>
</evidence>
<dbReference type="PANTHER" id="PTHR31563">
    <property type="entry name" value="ION CHANNEL POLLUX-RELATED"/>
    <property type="match status" value="1"/>
</dbReference>
<keyword evidence="4 9" id="KW-0812">Transmembrane</keyword>
<evidence type="ECO:0000256" key="3">
    <source>
        <dbReference type="ARBA" id="ARBA00022448"/>
    </source>
</evidence>
<dbReference type="GO" id="GO:0012505">
    <property type="term" value="C:endomembrane system"/>
    <property type="evidence" value="ECO:0007669"/>
    <property type="project" value="UniProtKB-SubCell"/>
</dbReference>
<dbReference type="Pfam" id="PF06241">
    <property type="entry name" value="Castor_Poll_mid"/>
    <property type="match status" value="1"/>
</dbReference>